<protein>
    <submittedName>
        <fullName evidence="2">Uncharacterized protein</fullName>
    </submittedName>
</protein>
<proteinExistence type="predicted"/>
<evidence type="ECO:0000313" key="1">
    <source>
        <dbReference type="EMBL" id="QJP88618.1"/>
    </source>
</evidence>
<accession>A0A6M3ZCQ0</accession>
<dbReference type="AlphaFoldDB" id="A0A6M3ZCQ0"/>
<dbReference type="RefSeq" id="WP_004399258.1">
    <property type="nucleotide sequence ID" value="NC_000964.3"/>
</dbReference>
<dbReference type="KEGG" id="bsu:BSU21310"/>
<dbReference type="EMBL" id="CP052842">
    <property type="protein sequence ID" value="QJP88618.1"/>
    <property type="molecule type" value="Genomic_DNA"/>
</dbReference>
<evidence type="ECO:0000313" key="2">
    <source>
        <dbReference type="EMBL" id="QJP88857.1"/>
    </source>
</evidence>
<gene>
    <name evidence="1" type="ORF">HIR78_11515</name>
    <name evidence="2" type="ORF">HIR78_12860</name>
</gene>
<name>A0A6M3ZCQ0_BACSU</name>
<dbReference type="EMBL" id="CP052842">
    <property type="protein sequence ID" value="QJP88857.1"/>
    <property type="molecule type" value="Genomic_DNA"/>
</dbReference>
<dbReference type="SMR" id="A0A6M3ZCQ0"/>
<organism evidence="2">
    <name type="scientific">Bacillus subtilis (strain 168)</name>
    <dbReference type="NCBI Taxonomy" id="224308"/>
    <lineage>
        <taxon>Bacteria</taxon>
        <taxon>Bacillati</taxon>
        <taxon>Bacillota</taxon>
        <taxon>Bacilli</taxon>
        <taxon>Bacillales</taxon>
        <taxon>Bacillaceae</taxon>
        <taxon>Bacillus</taxon>
    </lineage>
</organism>
<sequence length="109" mass="12361">MKVIHGIRVYEKGEKVFFETEMPSIPEYMYSKFGWKIIEIDGKNYWAPMEEEEYIHIVAKYLGISPSEVDLNLVHCGTMGDNGCFGDCTGNRFCKRWSTGDSTGCICGA</sequence>
<dbReference type="OrthoDB" id="9856874at2"/>
<reference evidence="2" key="1">
    <citation type="submission" date="2020-04" db="EMBL/GenBank/DDBJ databases">
        <title>Phage recombination drives evolution of spore-forming Bacilli.</title>
        <authorList>
            <person name="Dragos A."/>
            <person name="Kovacs A.T."/>
        </authorList>
    </citation>
    <scope>NUCLEOTIDE SEQUENCE</scope>
    <source>
        <strain evidence="2">168</strain>
    </source>
</reference>